<feature type="non-terminal residue" evidence="1">
    <location>
        <position position="1"/>
    </location>
</feature>
<dbReference type="EMBL" id="CAJOAX010023114">
    <property type="protein sequence ID" value="CAF4210625.1"/>
    <property type="molecule type" value="Genomic_DNA"/>
</dbReference>
<gene>
    <name evidence="1" type="ORF">OTI717_LOCUS38965</name>
</gene>
<protein>
    <submittedName>
        <fullName evidence="1">Uncharacterized protein</fullName>
    </submittedName>
</protein>
<name>A0A820C4Y1_9BILA</name>
<accession>A0A820C4Y1</accession>
<reference evidence="1" key="1">
    <citation type="submission" date="2021-02" db="EMBL/GenBank/DDBJ databases">
        <authorList>
            <person name="Nowell W R."/>
        </authorList>
    </citation>
    <scope>NUCLEOTIDE SEQUENCE</scope>
</reference>
<proteinExistence type="predicted"/>
<dbReference type="Proteomes" id="UP000663823">
    <property type="component" value="Unassembled WGS sequence"/>
</dbReference>
<evidence type="ECO:0000313" key="2">
    <source>
        <dbReference type="Proteomes" id="UP000663823"/>
    </source>
</evidence>
<evidence type="ECO:0000313" key="1">
    <source>
        <dbReference type="EMBL" id="CAF4210625.1"/>
    </source>
</evidence>
<organism evidence="1 2">
    <name type="scientific">Rotaria sordida</name>
    <dbReference type="NCBI Taxonomy" id="392033"/>
    <lineage>
        <taxon>Eukaryota</taxon>
        <taxon>Metazoa</taxon>
        <taxon>Spiralia</taxon>
        <taxon>Gnathifera</taxon>
        <taxon>Rotifera</taxon>
        <taxon>Eurotatoria</taxon>
        <taxon>Bdelloidea</taxon>
        <taxon>Philodinida</taxon>
        <taxon>Philodinidae</taxon>
        <taxon>Rotaria</taxon>
    </lineage>
</organism>
<dbReference type="AlphaFoldDB" id="A0A820C4Y1"/>
<comment type="caution">
    <text evidence="1">The sequence shown here is derived from an EMBL/GenBank/DDBJ whole genome shotgun (WGS) entry which is preliminary data.</text>
</comment>
<sequence length="36" mass="4169">SLTQGLWRYDHWGMPIVGAPPGAEVWAWFNPNEQQE</sequence>